<proteinExistence type="predicted"/>
<accession>A0A011PNN9</accession>
<organism evidence="1 2">
    <name type="scientific">Candidatus Accumulibacter appositus</name>
    <dbReference type="NCBI Taxonomy" id="1454003"/>
    <lineage>
        <taxon>Bacteria</taxon>
        <taxon>Pseudomonadati</taxon>
        <taxon>Pseudomonadota</taxon>
        <taxon>Betaproteobacteria</taxon>
        <taxon>Candidatus Accumulibacter</taxon>
    </lineage>
</organism>
<comment type="caution">
    <text evidence="1">The sequence shown here is derived from an EMBL/GenBank/DDBJ whole genome shotgun (WGS) entry which is preliminary data.</text>
</comment>
<reference evidence="1 2" key="1">
    <citation type="submission" date="2014-02" db="EMBL/GenBank/DDBJ databases">
        <title>Expanding our view of genomic diversity in Candidatus Accumulibacter clades.</title>
        <authorList>
            <person name="Skennerton C.T."/>
            <person name="Barr J.J."/>
            <person name="Slater F.R."/>
            <person name="Bond P.L."/>
            <person name="Tyson G.W."/>
        </authorList>
    </citation>
    <scope>NUCLEOTIDE SEQUENCE [LARGE SCALE GENOMIC DNA]</scope>
    <source>
        <strain evidence="2">BA-92</strain>
    </source>
</reference>
<name>A0A011PNN9_9PROT</name>
<evidence type="ECO:0000313" key="1">
    <source>
        <dbReference type="EMBL" id="EXI78642.1"/>
    </source>
</evidence>
<dbReference type="STRING" id="1454003.AW10_02994"/>
<gene>
    <name evidence="1" type="ORF">AW10_02994</name>
</gene>
<protein>
    <submittedName>
        <fullName evidence="1">Uncharacterized protein</fullName>
    </submittedName>
</protein>
<evidence type="ECO:0000313" key="2">
    <source>
        <dbReference type="Proteomes" id="UP000021816"/>
    </source>
</evidence>
<dbReference type="AlphaFoldDB" id="A0A011PNN9"/>
<dbReference type="Proteomes" id="UP000021816">
    <property type="component" value="Unassembled WGS sequence"/>
</dbReference>
<sequence>MFGGDTDWRQGDLITCDAAIALRLAQTGYAKCRVVVISHDCDLCHEAETFVEVIIAEQVVTEPKPDPNLSYAKNPRRLHLVLKQRNSGSLVLDLRQTGRRQVSKADFLEFAIKDSSVALPPDAKRVLKQWLAARYGRPAFPNAFEHRLRKKVGRRTVEQQIAKIIAPDARHLVGLFFDLGEQRGEEIASGKPYAMSISVVYDAIEGGPGARQAAERVALQIRQQFENAYGKADVADEIALDACEAVADTHMTLADLRRVDQWRLEYISLRDDDVGDYLPVGETPV</sequence>
<dbReference type="EMBL" id="JEMX01000067">
    <property type="protein sequence ID" value="EXI78642.1"/>
    <property type="molecule type" value="Genomic_DNA"/>
</dbReference>